<protein>
    <submittedName>
        <fullName evidence="2">Uncharacterized protein</fullName>
    </submittedName>
</protein>
<reference evidence="2 3" key="1">
    <citation type="submission" date="2023-09" db="EMBL/GenBank/DDBJ databases">
        <title>Multi-omics analysis of a traditional fermented food reveals byproduct-associated fungal strains for waste-to-food upcycling.</title>
        <authorList>
            <consortium name="Lawrence Berkeley National Laboratory"/>
            <person name="Rekdal V.M."/>
            <person name="Villalobos-Escobedo J.M."/>
            <person name="Rodriguez-Valeron N."/>
            <person name="Garcia M.O."/>
            <person name="Vasquez D.P."/>
            <person name="Damayanti I."/>
            <person name="Sorensen P.M."/>
            <person name="Baidoo E.E."/>
            <person name="De Carvalho A.C."/>
            <person name="Riley R."/>
            <person name="Lipzen A."/>
            <person name="He G."/>
            <person name="Yan M."/>
            <person name="Haridas S."/>
            <person name="Daum C."/>
            <person name="Yoshinaga Y."/>
            <person name="Ng V."/>
            <person name="Grigoriev I.V."/>
            <person name="Munk R."/>
            <person name="Nuraida L."/>
            <person name="Wijaya C.H."/>
            <person name="Morales P.-C."/>
            <person name="Keasling J.D."/>
        </authorList>
    </citation>
    <scope>NUCLEOTIDE SEQUENCE [LARGE SCALE GENOMIC DNA]</scope>
    <source>
        <strain evidence="2 3">FGSC 2613</strain>
    </source>
</reference>
<dbReference type="EMBL" id="JAVLET010000002">
    <property type="protein sequence ID" value="KAL0473604.1"/>
    <property type="molecule type" value="Genomic_DNA"/>
</dbReference>
<proteinExistence type="predicted"/>
<evidence type="ECO:0000256" key="1">
    <source>
        <dbReference type="SAM" id="MobiDB-lite"/>
    </source>
</evidence>
<feature type="region of interest" description="Disordered" evidence="1">
    <location>
        <begin position="74"/>
        <end position="100"/>
    </location>
</feature>
<accession>A0ABR3DLQ2</accession>
<feature type="compositionally biased region" description="Basic and acidic residues" evidence="1">
    <location>
        <begin position="80"/>
        <end position="97"/>
    </location>
</feature>
<name>A0ABR3DLQ2_NEUIN</name>
<dbReference type="Proteomes" id="UP001451303">
    <property type="component" value="Unassembled WGS sequence"/>
</dbReference>
<sequence length="117" mass="13439">MGHNFVPFHSNFLGPPFERSCCSGPVIYCTLLPWFLDMSLPFLVFFFVHWEPCVMALHSGLPFTLCFLQPGIGQGRRRRNGEQRMWRRGKEEKEEKGGGGVIPGARSYLSPCKWFVK</sequence>
<organism evidence="2 3">
    <name type="scientific">Neurospora intermedia</name>
    <dbReference type="NCBI Taxonomy" id="5142"/>
    <lineage>
        <taxon>Eukaryota</taxon>
        <taxon>Fungi</taxon>
        <taxon>Dikarya</taxon>
        <taxon>Ascomycota</taxon>
        <taxon>Pezizomycotina</taxon>
        <taxon>Sordariomycetes</taxon>
        <taxon>Sordariomycetidae</taxon>
        <taxon>Sordariales</taxon>
        <taxon>Sordariaceae</taxon>
        <taxon>Neurospora</taxon>
    </lineage>
</organism>
<evidence type="ECO:0000313" key="3">
    <source>
        <dbReference type="Proteomes" id="UP001451303"/>
    </source>
</evidence>
<gene>
    <name evidence="2" type="ORF">QR685DRAFT_180201</name>
</gene>
<keyword evidence="3" id="KW-1185">Reference proteome</keyword>
<comment type="caution">
    <text evidence="2">The sequence shown here is derived from an EMBL/GenBank/DDBJ whole genome shotgun (WGS) entry which is preliminary data.</text>
</comment>
<evidence type="ECO:0000313" key="2">
    <source>
        <dbReference type="EMBL" id="KAL0473604.1"/>
    </source>
</evidence>